<dbReference type="EMBL" id="JAFEKC020000018">
    <property type="protein sequence ID" value="KAK0509802.1"/>
    <property type="molecule type" value="Genomic_DNA"/>
</dbReference>
<gene>
    <name evidence="7" type="ORF">JMJ35_008196</name>
</gene>
<evidence type="ECO:0000313" key="8">
    <source>
        <dbReference type="Proteomes" id="UP001166286"/>
    </source>
</evidence>
<evidence type="ECO:0000256" key="1">
    <source>
        <dbReference type="ARBA" id="ARBA00004123"/>
    </source>
</evidence>
<keyword evidence="4" id="KW-0804">Transcription</keyword>
<organism evidence="7 8">
    <name type="scientific">Cladonia borealis</name>
    <dbReference type="NCBI Taxonomy" id="184061"/>
    <lineage>
        <taxon>Eukaryota</taxon>
        <taxon>Fungi</taxon>
        <taxon>Dikarya</taxon>
        <taxon>Ascomycota</taxon>
        <taxon>Pezizomycotina</taxon>
        <taxon>Lecanoromycetes</taxon>
        <taxon>OSLEUM clade</taxon>
        <taxon>Lecanoromycetidae</taxon>
        <taxon>Lecanorales</taxon>
        <taxon>Lecanorineae</taxon>
        <taxon>Cladoniaceae</taxon>
        <taxon>Cladonia</taxon>
    </lineage>
</organism>
<dbReference type="GO" id="GO:0003677">
    <property type="term" value="F:DNA binding"/>
    <property type="evidence" value="ECO:0007669"/>
    <property type="project" value="UniProtKB-KW"/>
</dbReference>
<comment type="subcellular location">
    <subcellularLocation>
        <location evidence="1">Nucleus</location>
    </subcellularLocation>
</comment>
<dbReference type="AlphaFoldDB" id="A0AA39UZJ1"/>
<name>A0AA39UZJ1_9LECA</name>
<keyword evidence="3" id="KW-0238">DNA-binding</keyword>
<dbReference type="PANTHER" id="PTHR46910">
    <property type="entry name" value="TRANSCRIPTION FACTOR PDR1"/>
    <property type="match status" value="1"/>
</dbReference>
<evidence type="ECO:0000256" key="5">
    <source>
        <dbReference type="ARBA" id="ARBA00023242"/>
    </source>
</evidence>
<dbReference type="GO" id="GO:0005634">
    <property type="term" value="C:nucleus"/>
    <property type="evidence" value="ECO:0007669"/>
    <property type="project" value="UniProtKB-SubCell"/>
</dbReference>
<evidence type="ECO:0000313" key="7">
    <source>
        <dbReference type="EMBL" id="KAK0509802.1"/>
    </source>
</evidence>
<dbReference type="PANTHER" id="PTHR46910:SF37">
    <property type="entry name" value="ZN(II)2CYS6 TRANSCRIPTION FACTOR (EUROFUNG)"/>
    <property type="match status" value="1"/>
</dbReference>
<dbReference type="InterPro" id="IPR050987">
    <property type="entry name" value="AtrR-like"/>
</dbReference>
<feature type="domain" description="Xylanolytic transcriptional activator regulatory" evidence="6">
    <location>
        <begin position="346"/>
        <end position="420"/>
    </location>
</feature>
<keyword evidence="5" id="KW-0539">Nucleus</keyword>
<evidence type="ECO:0000256" key="2">
    <source>
        <dbReference type="ARBA" id="ARBA00023015"/>
    </source>
</evidence>
<accession>A0AA39UZJ1</accession>
<reference evidence="7" key="1">
    <citation type="submission" date="2023-03" db="EMBL/GenBank/DDBJ databases">
        <title>Complete genome of Cladonia borealis.</title>
        <authorList>
            <person name="Park H."/>
        </authorList>
    </citation>
    <scope>NUCLEOTIDE SEQUENCE</scope>
    <source>
        <strain evidence="7">ANT050790</strain>
    </source>
</reference>
<evidence type="ECO:0000256" key="4">
    <source>
        <dbReference type="ARBA" id="ARBA00023163"/>
    </source>
</evidence>
<evidence type="ECO:0000259" key="6">
    <source>
        <dbReference type="SMART" id="SM00906"/>
    </source>
</evidence>
<protein>
    <recommendedName>
        <fullName evidence="6">Xylanolytic transcriptional activator regulatory domain-containing protein</fullName>
    </recommendedName>
</protein>
<evidence type="ECO:0000256" key="3">
    <source>
        <dbReference type="ARBA" id="ARBA00023125"/>
    </source>
</evidence>
<comment type="caution">
    <text evidence="7">The sequence shown here is derived from an EMBL/GenBank/DDBJ whole genome shotgun (WGS) entry which is preliminary data.</text>
</comment>
<sequence length="799" mass="89492">MDWILRPMSLKEGPVWSRAARVRQLQTEWYIVYIFGAWQEVESNGSSVGLQCFAGRKAAAIADDTGTSIHNLKEMKSRLDDIDHTILQVKTTVDDATTISSSFNQDASSIAVYMMDSANCPARHHSSNDSPSRAATLQLVNDQYYGTSSIASLFSEIEGLLEARLTDRKIATGTDGSTIPTEGVQECQLALRNMAKTLLYHDSLDLTGEDLPPTLPPQRVLEATIEIYFSQVSSMLPSFRKSTLCEQFRRIYSTGPNQADIAWVICFNNIILQTLGTDNIQGSNQSEDNRVPLGESPERELLQPLLTNYQRGLKKLDRLLKPALVNVQALLLMCTIAQENFHYRLASLLLNQACFVAKSMGLHQQNTLALDHTSEESIEHNHTFWALYIMDKTISLTMGQSCCLPMYDCDVLKPTHDPSNPFHEHFVARVELAAMQEDSYQMLYSSQARRRGDLGQCNSISRLDHKLALGASRHGDLREDVPGNSGTNSPSHPLRSFASTVLGYHFYMTRLLVHRAVKRTSDQRQCCSDSRACIKLLQRLNVDYAAGACAIMSRRIYGDHPLIPFFILFTNVIQEPHSVQAIQDVQLMATVAHVLQHSQRFESSRACASRLSACSQAITTFVSFSATPTRATSMMGSPSTFDEPLTINTDPFQSYTELKGRKRNKLNATSRSSSWTNISASSRSYRAPAEYTPLSDQDFSRPDNWNYDFANPAEMVLPGGGISIEYESPLSLSMRHTGLEPPTGQLDEHHRPHFDHPQSNIAWSEDCGVYDTSTKWPVEFGTGYFDEGYAPQRTEQWLR</sequence>
<proteinExistence type="predicted"/>
<dbReference type="Pfam" id="PF04082">
    <property type="entry name" value="Fungal_trans"/>
    <property type="match status" value="1"/>
</dbReference>
<dbReference type="GO" id="GO:0006351">
    <property type="term" value="P:DNA-templated transcription"/>
    <property type="evidence" value="ECO:0007669"/>
    <property type="project" value="InterPro"/>
</dbReference>
<dbReference type="CDD" id="cd12148">
    <property type="entry name" value="fungal_TF_MHR"/>
    <property type="match status" value="1"/>
</dbReference>
<dbReference type="InterPro" id="IPR007219">
    <property type="entry name" value="XnlR_reg_dom"/>
</dbReference>
<keyword evidence="8" id="KW-1185">Reference proteome</keyword>
<dbReference type="SMART" id="SM00906">
    <property type="entry name" value="Fungal_trans"/>
    <property type="match status" value="1"/>
</dbReference>
<dbReference type="Proteomes" id="UP001166286">
    <property type="component" value="Unassembled WGS sequence"/>
</dbReference>
<keyword evidence="2" id="KW-0805">Transcription regulation</keyword>
<dbReference type="GO" id="GO:0008270">
    <property type="term" value="F:zinc ion binding"/>
    <property type="evidence" value="ECO:0007669"/>
    <property type="project" value="InterPro"/>
</dbReference>
<dbReference type="GO" id="GO:0003700">
    <property type="term" value="F:DNA-binding transcription factor activity"/>
    <property type="evidence" value="ECO:0007669"/>
    <property type="project" value="InterPro"/>
</dbReference>